<evidence type="ECO:0000256" key="5">
    <source>
        <dbReference type="ARBA" id="ARBA00022502"/>
    </source>
</evidence>
<keyword evidence="14" id="KW-1185">Reference proteome</keyword>
<comment type="subcellular location">
    <subcellularLocation>
        <location evidence="1 12">Endoplasmic reticulum membrane</location>
        <topology evidence="1 12">Multi-pass membrane protein</topology>
    </subcellularLocation>
</comment>
<comment type="caution">
    <text evidence="12">Lacks conserved residue(s) required for the propagation of feature annotation.</text>
</comment>
<evidence type="ECO:0000256" key="6">
    <source>
        <dbReference type="ARBA" id="ARBA00022676"/>
    </source>
</evidence>
<dbReference type="PANTHER" id="PTHR12468:SF2">
    <property type="entry name" value="GPI MANNOSYLTRANSFERASE 2"/>
    <property type="match status" value="1"/>
</dbReference>
<evidence type="ECO:0000256" key="9">
    <source>
        <dbReference type="ARBA" id="ARBA00022824"/>
    </source>
</evidence>
<evidence type="ECO:0000256" key="3">
    <source>
        <dbReference type="ARBA" id="ARBA00008698"/>
    </source>
</evidence>
<dbReference type="STRING" id="5627.A0A1C7LR34"/>
<gene>
    <name evidence="13" type="primary">GPI18</name>
    <name evidence="13" type="ORF">A0H81_13454</name>
</gene>
<evidence type="ECO:0000256" key="12">
    <source>
        <dbReference type="RuleBase" id="RU363112"/>
    </source>
</evidence>
<dbReference type="GO" id="GO:0006506">
    <property type="term" value="P:GPI anchor biosynthetic process"/>
    <property type="evidence" value="ECO:0007669"/>
    <property type="project" value="UniProtKB-UniPathway"/>
</dbReference>
<feature type="transmembrane region" description="Helical" evidence="12">
    <location>
        <begin position="237"/>
        <end position="255"/>
    </location>
</feature>
<evidence type="ECO:0000313" key="14">
    <source>
        <dbReference type="Proteomes" id="UP000092993"/>
    </source>
</evidence>
<evidence type="ECO:0000256" key="4">
    <source>
        <dbReference type="ARBA" id="ARBA00013795"/>
    </source>
</evidence>
<feature type="transmembrane region" description="Helical" evidence="12">
    <location>
        <begin position="334"/>
        <end position="354"/>
    </location>
</feature>
<dbReference type="GO" id="GO:0004376">
    <property type="term" value="F:GPI mannosyltransferase activity"/>
    <property type="evidence" value="ECO:0007669"/>
    <property type="project" value="InterPro"/>
</dbReference>
<keyword evidence="11 12" id="KW-0472">Membrane</keyword>
<dbReference type="Pfam" id="PF04188">
    <property type="entry name" value="Mannosyl_trans2"/>
    <property type="match status" value="2"/>
</dbReference>
<dbReference type="Proteomes" id="UP000092993">
    <property type="component" value="Unassembled WGS sequence"/>
</dbReference>
<dbReference type="EMBL" id="LUGG01000029">
    <property type="protein sequence ID" value="OBZ66527.1"/>
    <property type="molecule type" value="Genomic_DNA"/>
</dbReference>
<dbReference type="AlphaFoldDB" id="A0A1C7LR34"/>
<name>A0A1C7LR34_GRIFR</name>
<evidence type="ECO:0000256" key="8">
    <source>
        <dbReference type="ARBA" id="ARBA00022692"/>
    </source>
</evidence>
<comment type="pathway">
    <text evidence="2 12">Glycolipid biosynthesis; glycosylphosphatidylinositol-anchor biosynthesis.</text>
</comment>
<evidence type="ECO:0000313" key="13">
    <source>
        <dbReference type="EMBL" id="OBZ66527.1"/>
    </source>
</evidence>
<feature type="transmembrane region" description="Helical" evidence="12">
    <location>
        <begin position="123"/>
        <end position="141"/>
    </location>
</feature>
<dbReference type="UniPathway" id="UPA00196"/>
<comment type="function">
    <text evidence="12">Mannosyltransferase involved in glycosylphosphatidylinositol-anchor biosynthesis.</text>
</comment>
<keyword evidence="10 12" id="KW-1133">Transmembrane helix</keyword>
<evidence type="ECO:0000256" key="1">
    <source>
        <dbReference type="ARBA" id="ARBA00004477"/>
    </source>
</evidence>
<dbReference type="OMA" id="GALFIWC"/>
<keyword evidence="7 12" id="KW-0808">Transferase</keyword>
<evidence type="ECO:0000256" key="2">
    <source>
        <dbReference type="ARBA" id="ARBA00004687"/>
    </source>
</evidence>
<dbReference type="GO" id="GO:0005789">
    <property type="term" value="C:endoplasmic reticulum membrane"/>
    <property type="evidence" value="ECO:0007669"/>
    <property type="project" value="UniProtKB-SubCell"/>
</dbReference>
<keyword evidence="6 12" id="KW-0328">Glycosyltransferase</keyword>
<accession>A0A1C7LR34</accession>
<dbReference type="EC" id="2.4.1.-" evidence="12"/>
<dbReference type="GO" id="GO:0031501">
    <property type="term" value="C:mannosyltransferase complex"/>
    <property type="evidence" value="ECO:0007669"/>
    <property type="project" value="TreeGrafter"/>
</dbReference>
<feature type="transmembrane region" description="Helical" evidence="12">
    <location>
        <begin position="289"/>
        <end position="313"/>
    </location>
</feature>
<comment type="similarity">
    <text evidence="3 12">Belongs to the PIGV family.</text>
</comment>
<dbReference type="GO" id="GO:0000009">
    <property type="term" value="F:alpha-1,6-mannosyltransferase activity"/>
    <property type="evidence" value="ECO:0007669"/>
    <property type="project" value="InterPro"/>
</dbReference>
<reference evidence="13 14" key="1">
    <citation type="submission" date="2016-03" db="EMBL/GenBank/DDBJ databases">
        <title>Whole genome sequencing of Grifola frondosa 9006-11.</title>
        <authorList>
            <person name="Min B."/>
            <person name="Park H."/>
            <person name="Kim J.-G."/>
            <person name="Cho H."/>
            <person name="Oh Y.-L."/>
            <person name="Kong W.-S."/>
            <person name="Choi I.-G."/>
        </authorList>
    </citation>
    <scope>NUCLEOTIDE SEQUENCE [LARGE SCALE GENOMIC DNA]</scope>
    <source>
        <strain evidence="13 14">9006-11</strain>
    </source>
</reference>
<dbReference type="OrthoDB" id="10252502at2759"/>
<keyword evidence="8 12" id="KW-0812">Transmembrane</keyword>
<feature type="transmembrane region" description="Helical" evidence="12">
    <location>
        <begin position="196"/>
        <end position="216"/>
    </location>
</feature>
<evidence type="ECO:0000256" key="11">
    <source>
        <dbReference type="ARBA" id="ARBA00023136"/>
    </source>
</evidence>
<proteinExistence type="inferred from homology"/>
<organism evidence="13 14">
    <name type="scientific">Grifola frondosa</name>
    <name type="common">Maitake</name>
    <name type="synonym">Polyporus frondosus</name>
    <dbReference type="NCBI Taxonomy" id="5627"/>
    <lineage>
        <taxon>Eukaryota</taxon>
        <taxon>Fungi</taxon>
        <taxon>Dikarya</taxon>
        <taxon>Basidiomycota</taxon>
        <taxon>Agaricomycotina</taxon>
        <taxon>Agaricomycetes</taxon>
        <taxon>Polyporales</taxon>
        <taxon>Grifolaceae</taxon>
        <taxon>Grifola</taxon>
    </lineage>
</organism>
<comment type="caution">
    <text evidence="13">The sequence shown here is derived from an EMBL/GenBank/DDBJ whole genome shotgun (WGS) entry which is preliminary data.</text>
</comment>
<protein>
    <recommendedName>
        <fullName evidence="4 12">GPI mannosyltransferase 2</fullName>
        <ecNumber evidence="12">2.4.1.-</ecNumber>
    </recommendedName>
</protein>
<dbReference type="InterPro" id="IPR007315">
    <property type="entry name" value="PIG-V/Gpi18"/>
</dbReference>
<keyword evidence="9 12" id="KW-0256">Endoplasmic reticulum</keyword>
<sequence length="358" mass="39729">MRDTAVAADVKSHLRLLRIASFASSLSTVLFVELASTLPLFDSSPRVVLPLDATRSLLKSLASPLLRWDAFHFAHIARSGYVYEHEWAFFPGTPLVMKAITYLFRLVGMYRIPEEGYQSWESVLLGGSLAVLLLSSTTTLYHLTLHHTSSPSIALLASLLSLLPSSPITLHVAAYTEPFFTYLSYKGMLFCARSQWFHAACCFAVAAFPPSIYTYVQAKYWNVGFLHYWSPQQLPNFLISAPVLVLLILSSAHYIKHALLPHLLAVISSAPQTPTTRSPFLSESLAPHAIHALILSLLLLLASHTQIVLRLAASMPFTYWAAARLVIERPTWGARWTTWSVVWGAVAIVLWAAFLPPA</sequence>
<keyword evidence="5 12" id="KW-0337">GPI-anchor biosynthesis</keyword>
<dbReference type="PANTHER" id="PTHR12468">
    <property type="entry name" value="GPI MANNOSYLTRANSFERASE 2"/>
    <property type="match status" value="1"/>
</dbReference>
<evidence type="ECO:0000256" key="10">
    <source>
        <dbReference type="ARBA" id="ARBA00022989"/>
    </source>
</evidence>
<feature type="transmembrane region" description="Helical" evidence="12">
    <location>
        <begin position="153"/>
        <end position="176"/>
    </location>
</feature>
<evidence type="ECO:0000256" key="7">
    <source>
        <dbReference type="ARBA" id="ARBA00022679"/>
    </source>
</evidence>